<dbReference type="OrthoDB" id="6624563at2759"/>
<comment type="caution">
    <text evidence="1">The sequence shown here is derived from an EMBL/GenBank/DDBJ whole genome shotgun (WGS) entry which is preliminary data.</text>
</comment>
<dbReference type="Proteomes" id="UP000478052">
    <property type="component" value="Unassembled WGS sequence"/>
</dbReference>
<name>A0A6G0W3F4_APHCR</name>
<reference evidence="1 2" key="1">
    <citation type="submission" date="2019-08" db="EMBL/GenBank/DDBJ databases">
        <title>Whole genome of Aphis craccivora.</title>
        <authorList>
            <person name="Voronova N.V."/>
            <person name="Shulinski R.S."/>
            <person name="Bandarenka Y.V."/>
            <person name="Zhorov D.G."/>
            <person name="Warner D."/>
        </authorList>
    </citation>
    <scope>NUCLEOTIDE SEQUENCE [LARGE SCALE GENOMIC DNA]</scope>
    <source>
        <strain evidence="1">180601</strain>
        <tissue evidence="1">Whole Body</tissue>
    </source>
</reference>
<gene>
    <name evidence="1" type="ORF">FWK35_00028146</name>
</gene>
<evidence type="ECO:0000313" key="2">
    <source>
        <dbReference type="Proteomes" id="UP000478052"/>
    </source>
</evidence>
<accession>A0A6G0W3F4</accession>
<evidence type="ECO:0000313" key="1">
    <source>
        <dbReference type="EMBL" id="KAF0719946.1"/>
    </source>
</evidence>
<protein>
    <submittedName>
        <fullName evidence="1">Uncharacterized protein</fullName>
    </submittedName>
</protein>
<organism evidence="1 2">
    <name type="scientific">Aphis craccivora</name>
    <name type="common">Cowpea aphid</name>
    <dbReference type="NCBI Taxonomy" id="307492"/>
    <lineage>
        <taxon>Eukaryota</taxon>
        <taxon>Metazoa</taxon>
        <taxon>Ecdysozoa</taxon>
        <taxon>Arthropoda</taxon>
        <taxon>Hexapoda</taxon>
        <taxon>Insecta</taxon>
        <taxon>Pterygota</taxon>
        <taxon>Neoptera</taxon>
        <taxon>Paraneoptera</taxon>
        <taxon>Hemiptera</taxon>
        <taxon>Sternorrhyncha</taxon>
        <taxon>Aphidomorpha</taxon>
        <taxon>Aphidoidea</taxon>
        <taxon>Aphididae</taxon>
        <taxon>Aphidini</taxon>
        <taxon>Aphis</taxon>
        <taxon>Aphis</taxon>
    </lineage>
</organism>
<dbReference type="EMBL" id="VUJU01009498">
    <property type="protein sequence ID" value="KAF0719946.1"/>
    <property type="molecule type" value="Genomic_DNA"/>
</dbReference>
<keyword evidence="2" id="KW-1185">Reference proteome</keyword>
<dbReference type="AlphaFoldDB" id="A0A6G0W3F4"/>
<sequence length="120" mass="13392">LELKSVCFWNVCNSLLHSGDECGIDEFLTQINPTQATWAPTRSLPIDTSPPSPLPLAIDHGHDLDNFTQHPLWYNNRIKSTSTSHAVDKNDGPTSFNNSLSILGGKLTKKRSAKRKLFFE</sequence>
<feature type="non-terminal residue" evidence="1">
    <location>
        <position position="1"/>
    </location>
</feature>
<proteinExistence type="predicted"/>